<comment type="caution">
    <text evidence="2">The sequence shown here is derived from an EMBL/GenBank/DDBJ whole genome shotgun (WGS) entry which is preliminary data.</text>
</comment>
<dbReference type="SUPFAM" id="SSF109604">
    <property type="entry name" value="HD-domain/PDEase-like"/>
    <property type="match status" value="1"/>
</dbReference>
<sequence length="180" mass="20687">MEDREAALLFSALCYEQGHARRTQHILKVYALAQMLARRAALPEEECRVLQAAAILHDIPIRLCKEKYDGDASQPRQQQEAPGLVERFLREAGYPDSFLPRVLELVIHHHAYESRSGRLMQLLMEADLIVNCYEAEPGGETLKQIKAVFETPEGKELFSLWRRGAGKERYEETEHYPDAH</sequence>
<dbReference type="Gene3D" id="1.10.3210.10">
    <property type="entry name" value="Hypothetical protein af1432"/>
    <property type="match status" value="1"/>
</dbReference>
<proteinExistence type="predicted"/>
<dbReference type="InterPro" id="IPR006674">
    <property type="entry name" value="HD_domain"/>
</dbReference>
<gene>
    <name evidence="2" type="ORF">H9864_06485</name>
</gene>
<evidence type="ECO:0000259" key="1">
    <source>
        <dbReference type="Pfam" id="PF01966"/>
    </source>
</evidence>
<dbReference type="Pfam" id="PF01966">
    <property type="entry name" value="HD"/>
    <property type="match status" value="1"/>
</dbReference>
<evidence type="ECO:0000313" key="3">
    <source>
        <dbReference type="Proteomes" id="UP000824178"/>
    </source>
</evidence>
<protein>
    <submittedName>
        <fullName evidence="2">HD domain-containing protein</fullName>
    </submittedName>
</protein>
<organism evidence="2 3">
    <name type="scientific">Candidatus Faecalibacterium intestinavium</name>
    <dbReference type="NCBI Taxonomy" id="2838580"/>
    <lineage>
        <taxon>Bacteria</taxon>
        <taxon>Bacillati</taxon>
        <taxon>Bacillota</taxon>
        <taxon>Clostridia</taxon>
        <taxon>Eubacteriales</taxon>
        <taxon>Oscillospiraceae</taxon>
        <taxon>Faecalibacterium</taxon>
    </lineage>
</organism>
<name>A0A9E2NQW1_9FIRM</name>
<dbReference type="Proteomes" id="UP000824178">
    <property type="component" value="Unassembled WGS sequence"/>
</dbReference>
<reference evidence="2" key="2">
    <citation type="submission" date="2021-04" db="EMBL/GenBank/DDBJ databases">
        <authorList>
            <person name="Gilroy R."/>
        </authorList>
    </citation>
    <scope>NUCLEOTIDE SEQUENCE</scope>
    <source>
        <strain evidence="2">742</strain>
    </source>
</reference>
<feature type="domain" description="HD" evidence="1">
    <location>
        <begin position="24"/>
        <end position="122"/>
    </location>
</feature>
<accession>A0A9E2NQW1</accession>
<dbReference type="EMBL" id="JAHLFH010000134">
    <property type="protein sequence ID" value="MBU3819998.1"/>
    <property type="molecule type" value="Genomic_DNA"/>
</dbReference>
<dbReference type="CDD" id="cd00077">
    <property type="entry name" value="HDc"/>
    <property type="match status" value="1"/>
</dbReference>
<reference evidence="2" key="1">
    <citation type="journal article" date="2021" name="PeerJ">
        <title>Extensive microbial diversity within the chicken gut microbiome revealed by metagenomics and culture.</title>
        <authorList>
            <person name="Gilroy R."/>
            <person name="Ravi A."/>
            <person name="Getino M."/>
            <person name="Pursley I."/>
            <person name="Horton D.L."/>
            <person name="Alikhan N.F."/>
            <person name="Baker D."/>
            <person name="Gharbi K."/>
            <person name="Hall N."/>
            <person name="Watson M."/>
            <person name="Adriaenssens E.M."/>
            <person name="Foster-Nyarko E."/>
            <person name="Jarju S."/>
            <person name="Secka A."/>
            <person name="Antonio M."/>
            <person name="Oren A."/>
            <person name="Chaudhuri R.R."/>
            <person name="La Ragione R."/>
            <person name="Hildebrand F."/>
            <person name="Pallen M.J."/>
        </authorList>
    </citation>
    <scope>NUCLEOTIDE SEQUENCE</scope>
    <source>
        <strain evidence="2">742</strain>
    </source>
</reference>
<dbReference type="AlphaFoldDB" id="A0A9E2NQW1"/>
<dbReference type="InterPro" id="IPR003607">
    <property type="entry name" value="HD/PDEase_dom"/>
</dbReference>
<evidence type="ECO:0000313" key="2">
    <source>
        <dbReference type="EMBL" id="MBU3819998.1"/>
    </source>
</evidence>